<keyword evidence="1" id="KW-0479">Metal-binding</keyword>
<gene>
    <name evidence="5" type="ORF">E3N88_12955</name>
</gene>
<dbReference type="SUPFAM" id="SSF50129">
    <property type="entry name" value="GroES-like"/>
    <property type="match status" value="1"/>
</dbReference>
<dbReference type="GO" id="GO:0003676">
    <property type="term" value="F:nucleic acid binding"/>
    <property type="evidence" value="ECO:0007669"/>
    <property type="project" value="InterPro"/>
</dbReference>
<dbReference type="Pfam" id="PF25597">
    <property type="entry name" value="SH3_retrovirus"/>
    <property type="match status" value="1"/>
</dbReference>
<reference evidence="5 6" key="1">
    <citation type="submission" date="2019-05" db="EMBL/GenBank/DDBJ databases">
        <title>Mikania micrantha, genome provides insights into the molecular mechanism of rapid growth.</title>
        <authorList>
            <person name="Liu B."/>
        </authorList>
    </citation>
    <scope>NUCLEOTIDE SEQUENCE [LARGE SCALE GENOMIC DNA]</scope>
    <source>
        <strain evidence="5">NLD-2019</strain>
        <tissue evidence="5">Leaf</tissue>
    </source>
</reference>
<dbReference type="Gene3D" id="3.30.420.10">
    <property type="entry name" value="Ribonuclease H-like superfamily/Ribonuclease H"/>
    <property type="match status" value="1"/>
</dbReference>
<protein>
    <recommendedName>
        <fullName evidence="4">Integrase catalytic domain-containing protein</fullName>
    </recommendedName>
</protein>
<dbReference type="SUPFAM" id="SSF56672">
    <property type="entry name" value="DNA/RNA polymerases"/>
    <property type="match status" value="1"/>
</dbReference>
<sequence>MVKAIRVYELGGPEVLKWEDVEIGDPKEEEIRVKNMAIGMVAVGVVTAIGEGVCELKIGDIVYESGYEVIMKGDLLWVKDEQGTLLIKVKRAPNRLYRVDLKIVAPTCLLTKLDDMAWRWHARLGHVNFSFMKTLAGKGLARGVPNIAHPAQICDSCSIGKQPRHPFPTHSEYRAKDPLELLYADVCWPISPTTKAGNRYILLIVDDHSRHMWEFIIKTKEEAFSHLSDFITQAEVDLGRKVKRLRTDNGGEFTSRKLEDFCKRAGIQHQFTAPYSPQQNGVVERRNRMVLDMTRSILRAMKLPQYLWAEGVRHAIYLLNKLPTKALKDSTPYEVLRGRKTNLSHVKVFGCTGYVKKLSTGLKKLDDRSQRMVHLGTQPNTKAYRMFDPTTGKVHVTRDVTFDESKPWNWEVSDEECEPDDTTRGEFYVETSTNDDLDPEAADPVVTHEHPNVEDSEDESEWSSPESTVKGRGPVLPREPTDQDQAYDPTAAPDEVQDDTLVRSLRPLDELYEAELMMADNEPTRYSEAKDNKEWQAAMRTEMASIEKNQTWTLTDLPARSKAVGLKWVFKKKKDAEGKILKYKARLVAKGYVQQYGHEGFEKKWVEKKVYRLSKALYGLKQAPRAWNTKLDSVLKVLGFVKCKQEPSVYKKGQKKRAIIMGVYVDDLLLAGESEEEIKRVKDQLKENFEMSDLGLLNYYLGIEVKQDKSRISISQKGYAKKILEETKMKDCNSTTFPMEPGLKLSKEDDSPKVDSTQFRKWIGCLSGMELTEASNSVSVLLRSRIHDCYKCSLPDNLVTKVAEILGEKEERVTIKVDNQSALALMRNPVFYGRSKHIDTRYHFIRECVEEGRIKVEHVSGTEQKADMNAMGTYTEEQIVLADKEMSLPPIDPLVVASVMIQGLTARFLVHTWFKVRLRCSFP</sequence>
<dbReference type="InterPro" id="IPR013103">
    <property type="entry name" value="RVT_2"/>
</dbReference>
<keyword evidence="6" id="KW-1185">Reference proteome</keyword>
<dbReference type="Pfam" id="PF07727">
    <property type="entry name" value="RVT_2"/>
    <property type="match status" value="2"/>
</dbReference>
<dbReference type="Pfam" id="PF00665">
    <property type="entry name" value="rve"/>
    <property type="match status" value="1"/>
</dbReference>
<dbReference type="InterPro" id="IPR025724">
    <property type="entry name" value="GAG-pre-integrase_dom"/>
</dbReference>
<name>A0A5N6P9Y1_9ASTR</name>
<dbReference type="Gene3D" id="3.90.180.10">
    <property type="entry name" value="Medium-chain alcohol dehydrogenases, catalytic domain"/>
    <property type="match status" value="1"/>
</dbReference>
<dbReference type="InterPro" id="IPR039537">
    <property type="entry name" value="Retrotran_Ty1/copia-like"/>
</dbReference>
<dbReference type="InterPro" id="IPR036397">
    <property type="entry name" value="RNaseH_sf"/>
</dbReference>
<dbReference type="SUPFAM" id="SSF53098">
    <property type="entry name" value="Ribonuclease H-like"/>
    <property type="match status" value="1"/>
</dbReference>
<dbReference type="CDD" id="cd09272">
    <property type="entry name" value="RNase_HI_RT_Ty1"/>
    <property type="match status" value="1"/>
</dbReference>
<dbReference type="PANTHER" id="PTHR42648:SF25">
    <property type="entry name" value="RNA-DIRECTED DNA POLYMERASE"/>
    <property type="match status" value="1"/>
</dbReference>
<evidence type="ECO:0000313" key="5">
    <source>
        <dbReference type="EMBL" id="KAD5961482.1"/>
    </source>
</evidence>
<dbReference type="InterPro" id="IPR012337">
    <property type="entry name" value="RNaseH-like_sf"/>
</dbReference>
<accession>A0A5N6P9Y1</accession>
<dbReference type="OrthoDB" id="6371830at2759"/>
<dbReference type="GO" id="GO:0016787">
    <property type="term" value="F:hydrolase activity"/>
    <property type="evidence" value="ECO:0007669"/>
    <property type="project" value="UniProtKB-KW"/>
</dbReference>
<keyword evidence="2" id="KW-0378">Hydrolase</keyword>
<dbReference type="InterPro" id="IPR011032">
    <property type="entry name" value="GroES-like_sf"/>
</dbReference>
<dbReference type="InterPro" id="IPR057670">
    <property type="entry name" value="SH3_retrovirus"/>
</dbReference>
<evidence type="ECO:0000256" key="1">
    <source>
        <dbReference type="ARBA" id="ARBA00022723"/>
    </source>
</evidence>
<evidence type="ECO:0000259" key="4">
    <source>
        <dbReference type="PROSITE" id="PS50994"/>
    </source>
</evidence>
<dbReference type="GO" id="GO:0046872">
    <property type="term" value="F:metal ion binding"/>
    <property type="evidence" value="ECO:0007669"/>
    <property type="project" value="UniProtKB-KW"/>
</dbReference>
<evidence type="ECO:0000256" key="3">
    <source>
        <dbReference type="SAM" id="MobiDB-lite"/>
    </source>
</evidence>
<comment type="caution">
    <text evidence="5">The sequence shown here is derived from an EMBL/GenBank/DDBJ whole genome shotgun (WGS) entry which is preliminary data.</text>
</comment>
<dbReference type="EMBL" id="SZYD01000006">
    <property type="protein sequence ID" value="KAD5961482.1"/>
    <property type="molecule type" value="Genomic_DNA"/>
</dbReference>
<organism evidence="5 6">
    <name type="scientific">Mikania micrantha</name>
    <name type="common">bitter vine</name>
    <dbReference type="NCBI Taxonomy" id="192012"/>
    <lineage>
        <taxon>Eukaryota</taxon>
        <taxon>Viridiplantae</taxon>
        <taxon>Streptophyta</taxon>
        <taxon>Embryophyta</taxon>
        <taxon>Tracheophyta</taxon>
        <taxon>Spermatophyta</taxon>
        <taxon>Magnoliopsida</taxon>
        <taxon>eudicotyledons</taxon>
        <taxon>Gunneridae</taxon>
        <taxon>Pentapetalae</taxon>
        <taxon>asterids</taxon>
        <taxon>campanulids</taxon>
        <taxon>Asterales</taxon>
        <taxon>Asteraceae</taxon>
        <taxon>Asteroideae</taxon>
        <taxon>Heliantheae alliance</taxon>
        <taxon>Eupatorieae</taxon>
        <taxon>Mikania</taxon>
    </lineage>
</organism>
<feature type="region of interest" description="Disordered" evidence="3">
    <location>
        <begin position="448"/>
        <end position="497"/>
    </location>
</feature>
<dbReference type="InterPro" id="IPR001584">
    <property type="entry name" value="Integrase_cat-core"/>
</dbReference>
<proteinExistence type="predicted"/>
<dbReference type="AlphaFoldDB" id="A0A5N6P9Y1"/>
<dbReference type="InterPro" id="IPR043502">
    <property type="entry name" value="DNA/RNA_pol_sf"/>
</dbReference>
<dbReference type="Proteomes" id="UP000326396">
    <property type="component" value="Linkage Group LG14"/>
</dbReference>
<dbReference type="GO" id="GO:0015074">
    <property type="term" value="P:DNA integration"/>
    <property type="evidence" value="ECO:0007669"/>
    <property type="project" value="InterPro"/>
</dbReference>
<dbReference type="PROSITE" id="PS50994">
    <property type="entry name" value="INTEGRASE"/>
    <property type="match status" value="1"/>
</dbReference>
<evidence type="ECO:0000313" key="6">
    <source>
        <dbReference type="Proteomes" id="UP000326396"/>
    </source>
</evidence>
<dbReference type="Pfam" id="PF13976">
    <property type="entry name" value="gag_pre-integrs"/>
    <property type="match status" value="1"/>
</dbReference>
<evidence type="ECO:0000256" key="2">
    <source>
        <dbReference type="ARBA" id="ARBA00022801"/>
    </source>
</evidence>
<feature type="domain" description="Integrase catalytic" evidence="4">
    <location>
        <begin position="174"/>
        <end position="340"/>
    </location>
</feature>
<dbReference type="PANTHER" id="PTHR42648">
    <property type="entry name" value="TRANSPOSASE, PUTATIVE-RELATED"/>
    <property type="match status" value="1"/>
</dbReference>